<dbReference type="Proteomes" id="UP000722485">
    <property type="component" value="Unassembled WGS sequence"/>
</dbReference>
<comment type="caution">
    <text evidence="2">The sequence shown here is derived from an EMBL/GenBank/DDBJ whole genome shotgun (WGS) entry which is preliminary data.</text>
</comment>
<organism evidence="2 3">
    <name type="scientific">Cylindrodendrum hubeiense</name>
    <dbReference type="NCBI Taxonomy" id="595255"/>
    <lineage>
        <taxon>Eukaryota</taxon>
        <taxon>Fungi</taxon>
        <taxon>Dikarya</taxon>
        <taxon>Ascomycota</taxon>
        <taxon>Pezizomycotina</taxon>
        <taxon>Sordariomycetes</taxon>
        <taxon>Hypocreomycetidae</taxon>
        <taxon>Hypocreales</taxon>
        <taxon>Nectriaceae</taxon>
        <taxon>Cylindrodendrum</taxon>
    </lineage>
</organism>
<sequence>MRVLESSFWGLLASAAIAQAGPCNPSAAVCSQIKHLLGSDATPVCSSYLGPRLATVTVTATSVHTNLETTTLPPPTQSTTLEVTTTVFVTSEETRYSQNPTQTQVETVTAPAKTIYRYRPAGKRDALNPVLHSLEMKYSESMVTAGCNCVYEPSTETVTSTASVIEEATQQLTSGPVTTVVVTETQYVPVTQEVDVTITVGPTNTDTVQAKATVIPDPVVRPAICNARGLPGVNAFNYYANFNTNQNACISACKTDSRCLATGFYLVTDPSTGQTTGTCRYYDKSVTDSADLGFGYYNFNDMDCQGPA</sequence>
<name>A0A9P5L6T8_9HYPO</name>
<dbReference type="AlphaFoldDB" id="A0A9P5L6T8"/>
<protein>
    <recommendedName>
        <fullName evidence="4">Apple domain-containing protein</fullName>
    </recommendedName>
</protein>
<gene>
    <name evidence="2" type="ORF">G7Z17_g10962</name>
</gene>
<keyword evidence="3" id="KW-1185">Reference proteome</keyword>
<feature type="signal peptide" evidence="1">
    <location>
        <begin position="1"/>
        <end position="20"/>
    </location>
</feature>
<keyword evidence="1" id="KW-0732">Signal</keyword>
<feature type="chain" id="PRO_5040289693" description="Apple domain-containing protein" evidence="1">
    <location>
        <begin position="21"/>
        <end position="308"/>
    </location>
</feature>
<reference evidence="2" key="1">
    <citation type="submission" date="2020-03" db="EMBL/GenBank/DDBJ databases">
        <title>Draft Genome Sequence of Cylindrodendrum hubeiense.</title>
        <authorList>
            <person name="Buettner E."/>
            <person name="Kellner H."/>
        </authorList>
    </citation>
    <scope>NUCLEOTIDE SEQUENCE</scope>
    <source>
        <strain evidence="2">IHI 201604</strain>
    </source>
</reference>
<dbReference type="EMBL" id="JAANBB010000386">
    <property type="protein sequence ID" value="KAF7543170.1"/>
    <property type="molecule type" value="Genomic_DNA"/>
</dbReference>
<evidence type="ECO:0000256" key="1">
    <source>
        <dbReference type="SAM" id="SignalP"/>
    </source>
</evidence>
<proteinExistence type="predicted"/>
<evidence type="ECO:0008006" key="4">
    <source>
        <dbReference type="Google" id="ProtNLM"/>
    </source>
</evidence>
<evidence type="ECO:0000313" key="3">
    <source>
        <dbReference type="Proteomes" id="UP000722485"/>
    </source>
</evidence>
<accession>A0A9P5L6T8</accession>
<dbReference type="OrthoDB" id="3795158at2759"/>
<evidence type="ECO:0000313" key="2">
    <source>
        <dbReference type="EMBL" id="KAF7543170.1"/>
    </source>
</evidence>